<proteinExistence type="predicted"/>
<dbReference type="PROSITE" id="PS51257">
    <property type="entry name" value="PROKAR_LIPOPROTEIN"/>
    <property type="match status" value="1"/>
</dbReference>
<dbReference type="KEGG" id="ptan:CRYO30217_01962"/>
<sequence length="216" mass="24670">MKRTTVLLILALSTLAACNTNDEEQSESTDQKKEIEIKVKDDSYVPDDNSASSVAEDTVIVNYDIPANYETTILEENGDWYTLKVDFTARTYYVESEDRIVEIIAPVGNFYMTEPAEYDAALLNNKLECPSIVGKDQFQSITIAAENMDIYINDQFFAQHTLTNMRHDFDGQNFFLFYEYHVCNSLDCGIVVRYIIDTQSQTVETSVSEYNNSEML</sequence>
<gene>
    <name evidence="2" type="ORF">CRYO30217_01962</name>
</gene>
<reference evidence="2" key="1">
    <citation type="submission" date="2021-04" db="EMBL/GenBank/DDBJ databases">
        <authorList>
            <person name="Rodrigo-Torres L."/>
            <person name="Arahal R. D."/>
            <person name="Lucena T."/>
        </authorList>
    </citation>
    <scope>NUCLEOTIDE SEQUENCE</scope>
    <source>
        <strain evidence="2">AS29M-1</strain>
    </source>
</reference>
<evidence type="ECO:0000256" key="1">
    <source>
        <dbReference type="SAM" id="SignalP"/>
    </source>
</evidence>
<keyword evidence="1" id="KW-0732">Signal</keyword>
<dbReference type="EMBL" id="OU015584">
    <property type="protein sequence ID" value="CAG5082604.1"/>
    <property type="molecule type" value="Genomic_DNA"/>
</dbReference>
<evidence type="ECO:0000313" key="2">
    <source>
        <dbReference type="EMBL" id="CAG5082604.1"/>
    </source>
</evidence>
<feature type="chain" id="PRO_5037433293" evidence="1">
    <location>
        <begin position="23"/>
        <end position="216"/>
    </location>
</feature>
<evidence type="ECO:0000313" key="3">
    <source>
        <dbReference type="Proteomes" id="UP000683507"/>
    </source>
</evidence>
<keyword evidence="3" id="KW-1185">Reference proteome</keyword>
<dbReference type="RefSeq" id="WP_258542166.1">
    <property type="nucleotide sequence ID" value="NZ_OU015584.1"/>
</dbReference>
<dbReference type="Proteomes" id="UP000683507">
    <property type="component" value="Chromosome"/>
</dbReference>
<feature type="signal peptide" evidence="1">
    <location>
        <begin position="1"/>
        <end position="22"/>
    </location>
</feature>
<accession>A0A916JMX2</accession>
<dbReference type="AlphaFoldDB" id="A0A916JMX2"/>
<protein>
    <submittedName>
        <fullName evidence="2">Uncharacterized protein</fullName>
    </submittedName>
</protein>
<organism evidence="2 3">
    <name type="scientific">Parvicella tangerina</name>
    <dbReference type="NCBI Taxonomy" id="2829795"/>
    <lineage>
        <taxon>Bacteria</taxon>
        <taxon>Pseudomonadati</taxon>
        <taxon>Bacteroidota</taxon>
        <taxon>Flavobacteriia</taxon>
        <taxon>Flavobacteriales</taxon>
        <taxon>Parvicellaceae</taxon>
        <taxon>Parvicella</taxon>
    </lineage>
</organism>
<name>A0A916JMX2_9FLAO</name>